<dbReference type="OrthoDB" id="192575at2"/>
<accession>A0A1Y6FWA9</accession>
<proteinExistence type="predicted"/>
<feature type="chain" id="PRO_5012486854" description="Tetratricopeptide repeat-containing protein" evidence="1">
    <location>
        <begin position="22"/>
        <end position="329"/>
    </location>
</feature>
<dbReference type="Pfam" id="PF13432">
    <property type="entry name" value="TPR_16"/>
    <property type="match status" value="1"/>
</dbReference>
<dbReference type="EMBL" id="FXWH01000002">
    <property type="protein sequence ID" value="SMQ79861.1"/>
    <property type="molecule type" value="Genomic_DNA"/>
</dbReference>
<feature type="signal peptide" evidence="1">
    <location>
        <begin position="1"/>
        <end position="21"/>
    </location>
</feature>
<keyword evidence="3" id="KW-1185">Reference proteome</keyword>
<dbReference type="Gene3D" id="1.25.40.10">
    <property type="entry name" value="Tetratricopeptide repeat domain"/>
    <property type="match status" value="1"/>
</dbReference>
<dbReference type="Proteomes" id="UP000194450">
    <property type="component" value="Unassembled WGS sequence"/>
</dbReference>
<dbReference type="SUPFAM" id="SSF48452">
    <property type="entry name" value="TPR-like"/>
    <property type="match status" value="1"/>
</dbReference>
<evidence type="ECO:0000313" key="3">
    <source>
        <dbReference type="Proteomes" id="UP000194450"/>
    </source>
</evidence>
<dbReference type="InterPro" id="IPR011990">
    <property type="entry name" value="TPR-like_helical_dom_sf"/>
</dbReference>
<dbReference type="AlphaFoldDB" id="A0A1Y6FWA9"/>
<dbReference type="RefSeq" id="WP_086434931.1">
    <property type="nucleotide sequence ID" value="NZ_FXWH01000002.1"/>
</dbReference>
<reference evidence="3" key="1">
    <citation type="submission" date="2017-04" db="EMBL/GenBank/DDBJ databases">
        <authorList>
            <person name="Varghese N."/>
            <person name="Submissions S."/>
        </authorList>
    </citation>
    <scope>NUCLEOTIDE SEQUENCE [LARGE SCALE GENOMIC DNA]</scope>
</reference>
<organism evidence="2 3">
    <name type="scientific">Pseudidiomarina planktonica</name>
    <dbReference type="NCBI Taxonomy" id="1323738"/>
    <lineage>
        <taxon>Bacteria</taxon>
        <taxon>Pseudomonadati</taxon>
        <taxon>Pseudomonadota</taxon>
        <taxon>Gammaproteobacteria</taxon>
        <taxon>Alteromonadales</taxon>
        <taxon>Idiomarinaceae</taxon>
        <taxon>Pseudidiomarina</taxon>
    </lineage>
</organism>
<evidence type="ECO:0000313" key="2">
    <source>
        <dbReference type="EMBL" id="SMQ79861.1"/>
    </source>
</evidence>
<evidence type="ECO:0008006" key="4">
    <source>
        <dbReference type="Google" id="ProtNLM"/>
    </source>
</evidence>
<name>A0A1Y6FWA9_9GAMM</name>
<protein>
    <recommendedName>
        <fullName evidence="4">Tetratricopeptide repeat-containing protein</fullName>
    </recommendedName>
</protein>
<evidence type="ECO:0000256" key="1">
    <source>
        <dbReference type="SAM" id="SignalP"/>
    </source>
</evidence>
<keyword evidence="1" id="KW-0732">Signal</keyword>
<sequence length="329" mass="36493">MRKALLQLIATAALLVTTAAAADAELDEAVTAFENGDFDTARQVFEAHPNHPTALMYLSQIVRREDLDESEELIDQAVELAPDYAEAQFQRGITMGAQANTSIFSALGYAKKALHSFQRAVELEPETVLYRQGLMGFYLAAPGIAGGDMELAWEQVQEIAKLDARSGMIAELDYLRADDQQEIFQRRLKEAVETHSEIPDFYFLAGLNAQAETEYQRAHELFVAGSQQQAPDERSEKARLSALYQVARTAVFSGNHVAEGTAAIESYLDENPGKPDLPSRDWAEFRLAQLYQLQGNSEQAAEITNRLGNSQDESLTKAIKEHHRELAGK</sequence>
<gene>
    <name evidence="2" type="ORF">SAMN06297229_1788</name>
</gene>